<keyword evidence="2 4" id="KW-0863">Zinc-finger</keyword>
<evidence type="ECO:0000313" key="7">
    <source>
        <dbReference type="EMBL" id="KAK1698256.1"/>
    </source>
</evidence>
<dbReference type="InterPro" id="IPR013083">
    <property type="entry name" value="Znf_RING/FYVE/PHD"/>
</dbReference>
<dbReference type="PROSITE" id="PS50089">
    <property type="entry name" value="ZF_RING_2"/>
    <property type="match status" value="1"/>
</dbReference>
<keyword evidence="5" id="KW-1133">Transmembrane helix</keyword>
<evidence type="ECO:0000256" key="1">
    <source>
        <dbReference type="ARBA" id="ARBA00022723"/>
    </source>
</evidence>
<dbReference type="InterPro" id="IPR017907">
    <property type="entry name" value="Znf_RING_CS"/>
</dbReference>
<feature type="transmembrane region" description="Helical" evidence="5">
    <location>
        <begin position="101"/>
        <end position="123"/>
    </location>
</feature>
<dbReference type="Gene3D" id="3.30.40.10">
    <property type="entry name" value="Zinc/RING finger domain, C3HC4 (zinc finger)"/>
    <property type="match status" value="1"/>
</dbReference>
<dbReference type="PANTHER" id="PTHR37393">
    <property type="entry name" value="AT-RICH INTERACTIVE DOMAIN-CONTAINING PROTEIN 1A-LIKE"/>
    <property type="match status" value="1"/>
</dbReference>
<feature type="domain" description="RING-type" evidence="6">
    <location>
        <begin position="20"/>
        <end position="59"/>
    </location>
</feature>
<dbReference type="InterPro" id="IPR001841">
    <property type="entry name" value="Znf_RING"/>
</dbReference>
<dbReference type="Proteomes" id="UP001231189">
    <property type="component" value="Unassembled WGS sequence"/>
</dbReference>
<evidence type="ECO:0000256" key="3">
    <source>
        <dbReference type="ARBA" id="ARBA00022833"/>
    </source>
</evidence>
<evidence type="ECO:0000313" key="8">
    <source>
        <dbReference type="Proteomes" id="UP001231189"/>
    </source>
</evidence>
<evidence type="ECO:0000259" key="6">
    <source>
        <dbReference type="PROSITE" id="PS50089"/>
    </source>
</evidence>
<accession>A0AAD8U1N7</accession>
<dbReference type="PROSITE" id="PS00518">
    <property type="entry name" value="ZF_RING_1"/>
    <property type="match status" value="1"/>
</dbReference>
<name>A0AAD8U1N7_LOLMU</name>
<protein>
    <recommendedName>
        <fullName evidence="6">RING-type domain-containing protein</fullName>
    </recommendedName>
</protein>
<dbReference type="SMART" id="SM00184">
    <property type="entry name" value="RING"/>
    <property type="match status" value="1"/>
</dbReference>
<dbReference type="AlphaFoldDB" id="A0AAD8U1N7"/>
<dbReference type="GO" id="GO:0008270">
    <property type="term" value="F:zinc ion binding"/>
    <property type="evidence" value="ECO:0007669"/>
    <property type="project" value="UniProtKB-KW"/>
</dbReference>
<dbReference type="EMBL" id="JAUUTY010000001">
    <property type="protein sequence ID" value="KAK1698256.1"/>
    <property type="molecule type" value="Genomic_DNA"/>
</dbReference>
<keyword evidence="1" id="KW-0479">Metal-binding</keyword>
<reference evidence="7" key="1">
    <citation type="submission" date="2023-07" db="EMBL/GenBank/DDBJ databases">
        <title>A chromosome-level genome assembly of Lolium multiflorum.</title>
        <authorList>
            <person name="Chen Y."/>
            <person name="Copetti D."/>
            <person name="Kolliker R."/>
            <person name="Studer B."/>
        </authorList>
    </citation>
    <scope>NUCLEOTIDE SEQUENCE</scope>
    <source>
        <strain evidence="7">02402/16</strain>
        <tissue evidence="7">Leaf</tissue>
    </source>
</reference>
<comment type="caution">
    <text evidence="7">The sequence shown here is derived from an EMBL/GenBank/DDBJ whole genome shotgun (WGS) entry which is preliminary data.</text>
</comment>
<dbReference type="PANTHER" id="PTHR37393:SF1">
    <property type="entry name" value="AT-RICH INTERACTIVE DOMAIN-CONTAINING PROTEIN 1A-LIKE"/>
    <property type="match status" value="1"/>
</dbReference>
<proteinExistence type="predicted"/>
<keyword evidence="5" id="KW-0812">Transmembrane</keyword>
<organism evidence="7 8">
    <name type="scientific">Lolium multiflorum</name>
    <name type="common">Italian ryegrass</name>
    <name type="synonym">Lolium perenne subsp. multiflorum</name>
    <dbReference type="NCBI Taxonomy" id="4521"/>
    <lineage>
        <taxon>Eukaryota</taxon>
        <taxon>Viridiplantae</taxon>
        <taxon>Streptophyta</taxon>
        <taxon>Embryophyta</taxon>
        <taxon>Tracheophyta</taxon>
        <taxon>Spermatophyta</taxon>
        <taxon>Magnoliopsida</taxon>
        <taxon>Liliopsida</taxon>
        <taxon>Poales</taxon>
        <taxon>Poaceae</taxon>
        <taxon>BOP clade</taxon>
        <taxon>Pooideae</taxon>
        <taxon>Poodae</taxon>
        <taxon>Poeae</taxon>
        <taxon>Poeae Chloroplast Group 2 (Poeae type)</taxon>
        <taxon>Loliodinae</taxon>
        <taxon>Loliinae</taxon>
        <taxon>Lolium</taxon>
    </lineage>
</organism>
<sequence length="124" mass="13977">MGFDNECNLNIQSLPGEYFCPVCRTVIYFNEAMQTQCTHFYCKPCLTYVAATTQACPYDGYLVSEADSKYNVCITRVVASGKEIYLNPSHMVLLPPMGTPLLFVTTVVLRLYIVKCMTMLSFVL</sequence>
<keyword evidence="8" id="KW-1185">Reference proteome</keyword>
<evidence type="ECO:0000256" key="2">
    <source>
        <dbReference type="ARBA" id="ARBA00022771"/>
    </source>
</evidence>
<keyword evidence="5" id="KW-0472">Membrane</keyword>
<gene>
    <name evidence="7" type="ORF">QYE76_014953</name>
</gene>
<evidence type="ECO:0000256" key="4">
    <source>
        <dbReference type="PROSITE-ProRule" id="PRU00175"/>
    </source>
</evidence>
<keyword evidence="3" id="KW-0862">Zinc</keyword>
<evidence type="ECO:0000256" key="5">
    <source>
        <dbReference type="SAM" id="Phobius"/>
    </source>
</evidence>
<dbReference type="SUPFAM" id="SSF57850">
    <property type="entry name" value="RING/U-box"/>
    <property type="match status" value="1"/>
</dbReference>